<evidence type="ECO:0000256" key="1">
    <source>
        <dbReference type="ARBA" id="ARBA00022729"/>
    </source>
</evidence>
<comment type="caution">
    <text evidence="6">The sequence shown here is derived from an EMBL/GenBank/DDBJ whole genome shotgun (WGS) entry which is preliminary data.</text>
</comment>
<dbReference type="OrthoDB" id="1000473at2759"/>
<sequence length="181" mass="20040">METNTKIPLYVFLLSSIFLLCSLAQFCYAVDTVTQGKTVADGDILTSEDQTFELRFFSPENSTFRFVRIWYKIDVQAVVWVANRDSPISNRNGVFRIGVDGNIVVLNGNNSLVWSSNVTGLSNNTAAVLQNTGNLVLSNNESIGGTSRAHWQSFDEPTDTFLPGMRVPVNSAIGEFRAFRS</sequence>
<evidence type="ECO:0000256" key="2">
    <source>
        <dbReference type="ARBA" id="ARBA00023157"/>
    </source>
</evidence>
<dbReference type="Gene3D" id="2.90.10.10">
    <property type="entry name" value="Bulb-type lectin domain"/>
    <property type="match status" value="1"/>
</dbReference>
<dbReference type="Pfam" id="PF01453">
    <property type="entry name" value="B_lectin"/>
    <property type="match status" value="1"/>
</dbReference>
<dbReference type="CDD" id="cd00028">
    <property type="entry name" value="B_lectin"/>
    <property type="match status" value="1"/>
</dbReference>
<dbReference type="Proteomes" id="UP001165190">
    <property type="component" value="Unassembled WGS sequence"/>
</dbReference>
<dbReference type="EMBL" id="BSYR01000024">
    <property type="protein sequence ID" value="GMI91490.1"/>
    <property type="molecule type" value="Genomic_DNA"/>
</dbReference>
<dbReference type="SMART" id="SM00108">
    <property type="entry name" value="B_lectin"/>
    <property type="match status" value="1"/>
</dbReference>
<organism evidence="6 7">
    <name type="scientific">Hibiscus trionum</name>
    <name type="common">Flower of an hour</name>
    <dbReference type="NCBI Taxonomy" id="183268"/>
    <lineage>
        <taxon>Eukaryota</taxon>
        <taxon>Viridiplantae</taxon>
        <taxon>Streptophyta</taxon>
        <taxon>Embryophyta</taxon>
        <taxon>Tracheophyta</taxon>
        <taxon>Spermatophyta</taxon>
        <taxon>Magnoliopsida</taxon>
        <taxon>eudicotyledons</taxon>
        <taxon>Gunneridae</taxon>
        <taxon>Pentapetalae</taxon>
        <taxon>rosids</taxon>
        <taxon>malvids</taxon>
        <taxon>Malvales</taxon>
        <taxon>Malvaceae</taxon>
        <taxon>Malvoideae</taxon>
        <taxon>Hibiscus</taxon>
    </lineage>
</organism>
<dbReference type="SUPFAM" id="SSF51110">
    <property type="entry name" value="alpha-D-mannose-specific plant lectins"/>
    <property type="match status" value="1"/>
</dbReference>
<gene>
    <name evidence="6" type="ORF">HRI_002818300</name>
</gene>
<keyword evidence="1 4" id="KW-0732">Signal</keyword>
<evidence type="ECO:0000259" key="5">
    <source>
        <dbReference type="PROSITE" id="PS50927"/>
    </source>
</evidence>
<feature type="signal peptide" evidence="4">
    <location>
        <begin position="1"/>
        <end position="29"/>
    </location>
</feature>
<keyword evidence="3" id="KW-0325">Glycoprotein</keyword>
<dbReference type="InterPro" id="IPR001480">
    <property type="entry name" value="Bulb-type_lectin_dom"/>
</dbReference>
<keyword evidence="2" id="KW-1015">Disulfide bond</keyword>
<dbReference type="PANTHER" id="PTHR32444">
    <property type="entry name" value="BULB-TYPE LECTIN DOMAIN-CONTAINING PROTEIN"/>
    <property type="match status" value="1"/>
</dbReference>
<feature type="chain" id="PRO_5040931990" description="Bulb-type lectin domain-containing protein" evidence="4">
    <location>
        <begin position="30"/>
        <end position="181"/>
    </location>
</feature>
<dbReference type="AlphaFoldDB" id="A0A9W7MAN5"/>
<dbReference type="FunFam" id="2.90.10.10:FF:000005">
    <property type="entry name" value="G-type lectin S-receptor-like serine/threonine-protein kinase"/>
    <property type="match status" value="1"/>
</dbReference>
<evidence type="ECO:0000313" key="7">
    <source>
        <dbReference type="Proteomes" id="UP001165190"/>
    </source>
</evidence>
<dbReference type="PROSITE" id="PS50927">
    <property type="entry name" value="BULB_LECTIN"/>
    <property type="match status" value="1"/>
</dbReference>
<evidence type="ECO:0000256" key="4">
    <source>
        <dbReference type="SAM" id="SignalP"/>
    </source>
</evidence>
<protein>
    <recommendedName>
        <fullName evidence="5">Bulb-type lectin domain-containing protein</fullName>
    </recommendedName>
</protein>
<feature type="domain" description="Bulb-type lectin" evidence="5">
    <location>
        <begin position="30"/>
        <end position="150"/>
    </location>
</feature>
<keyword evidence="7" id="KW-1185">Reference proteome</keyword>
<evidence type="ECO:0000256" key="3">
    <source>
        <dbReference type="ARBA" id="ARBA00023180"/>
    </source>
</evidence>
<dbReference type="InterPro" id="IPR036426">
    <property type="entry name" value="Bulb-type_lectin_dom_sf"/>
</dbReference>
<evidence type="ECO:0000313" key="6">
    <source>
        <dbReference type="EMBL" id="GMI91490.1"/>
    </source>
</evidence>
<accession>A0A9W7MAN5</accession>
<proteinExistence type="predicted"/>
<dbReference type="PANTHER" id="PTHR32444:SF242">
    <property type="entry name" value="G-TYPE LECTIN S-RECEPTOR-LIKE SERINE_THREONINE-PROTEIN KINASE RKS1"/>
    <property type="match status" value="1"/>
</dbReference>
<reference evidence="6" key="1">
    <citation type="submission" date="2023-05" db="EMBL/GenBank/DDBJ databases">
        <title>Genome and transcriptome analyses reveal genes involved in the formation of fine ridges on petal epidermal cells in Hibiscus trionum.</title>
        <authorList>
            <person name="Koshimizu S."/>
            <person name="Masuda S."/>
            <person name="Ishii T."/>
            <person name="Shirasu K."/>
            <person name="Hoshino A."/>
            <person name="Arita M."/>
        </authorList>
    </citation>
    <scope>NUCLEOTIDE SEQUENCE</scope>
    <source>
        <strain evidence="6">Hamamatsu line</strain>
    </source>
</reference>
<name>A0A9W7MAN5_HIBTR</name>